<feature type="transmembrane region" description="Helical" evidence="1">
    <location>
        <begin position="6"/>
        <end position="24"/>
    </location>
</feature>
<sequence>MIETLTPGHVFASIFLILLGLFSWRQGWKVYTEPVPRFVTSYRGWSSPLLTLPYSGTWSFCMGTIAWAPVAPLALMRIMSVIWFLCGIIMLLGFIIWFPRFLLPPWYRRALKAGIPRHDPYAMGAFKALPVEKQKAAAQGRTP</sequence>
<proteinExistence type="predicted"/>
<evidence type="ECO:0000313" key="3">
    <source>
        <dbReference type="Proteomes" id="UP000280935"/>
    </source>
</evidence>
<evidence type="ECO:0000313" key="2">
    <source>
        <dbReference type="EMBL" id="RRD49478.1"/>
    </source>
</evidence>
<feature type="transmembrane region" description="Helical" evidence="1">
    <location>
        <begin position="74"/>
        <end position="98"/>
    </location>
</feature>
<dbReference type="AlphaFoldDB" id="A0A3P1WUB1"/>
<dbReference type="EMBL" id="RQYT01000016">
    <property type="protein sequence ID" value="RRD49478.1"/>
    <property type="molecule type" value="Genomic_DNA"/>
</dbReference>
<keyword evidence="1" id="KW-1133">Transmembrane helix</keyword>
<dbReference type="Proteomes" id="UP000280935">
    <property type="component" value="Unassembled WGS sequence"/>
</dbReference>
<feature type="transmembrane region" description="Helical" evidence="1">
    <location>
        <begin position="45"/>
        <end position="68"/>
    </location>
</feature>
<keyword evidence="1" id="KW-0472">Membrane</keyword>
<reference evidence="2 3" key="1">
    <citation type="submission" date="2018-11" db="EMBL/GenBank/DDBJ databases">
        <title>Genomes From Bacteria Associated with the Canine Oral Cavity: a Test Case for Automated Genome-Based Taxonomic Assignment.</title>
        <authorList>
            <person name="Coil D.A."/>
            <person name="Jospin G."/>
            <person name="Darling A.E."/>
            <person name="Wallis C."/>
            <person name="Davis I.J."/>
            <person name="Harris S."/>
            <person name="Eisen J.A."/>
            <person name="Holcombe L.J."/>
            <person name="O'Flynn C."/>
        </authorList>
    </citation>
    <scope>NUCLEOTIDE SEQUENCE [LARGE SCALE GENOMIC DNA]</scope>
    <source>
        <strain evidence="2 3">OH2822_COT-296</strain>
    </source>
</reference>
<feature type="non-terminal residue" evidence="2">
    <location>
        <position position="143"/>
    </location>
</feature>
<comment type="caution">
    <text evidence="2">The sequence shown here is derived from an EMBL/GenBank/DDBJ whole genome shotgun (WGS) entry which is preliminary data.</text>
</comment>
<evidence type="ECO:0000256" key="1">
    <source>
        <dbReference type="SAM" id="Phobius"/>
    </source>
</evidence>
<accession>A0A3P1WUB1</accession>
<gene>
    <name evidence="2" type="ORF">EII35_08410</name>
</gene>
<name>A0A3P1WUB1_9ACTN</name>
<organism evidence="2 3">
    <name type="scientific">Arachnia propionica</name>
    <dbReference type="NCBI Taxonomy" id="1750"/>
    <lineage>
        <taxon>Bacteria</taxon>
        <taxon>Bacillati</taxon>
        <taxon>Actinomycetota</taxon>
        <taxon>Actinomycetes</taxon>
        <taxon>Propionibacteriales</taxon>
        <taxon>Propionibacteriaceae</taxon>
        <taxon>Arachnia</taxon>
    </lineage>
</organism>
<protein>
    <submittedName>
        <fullName evidence="2">Uncharacterized protein</fullName>
    </submittedName>
</protein>
<keyword evidence="1" id="KW-0812">Transmembrane</keyword>